<feature type="region of interest" description="Disordered" evidence="1">
    <location>
        <begin position="2072"/>
        <end position="2522"/>
    </location>
</feature>
<feature type="region of interest" description="Disordered" evidence="1">
    <location>
        <begin position="1449"/>
        <end position="1492"/>
    </location>
</feature>
<feature type="region of interest" description="Disordered" evidence="1">
    <location>
        <begin position="594"/>
        <end position="867"/>
    </location>
</feature>
<feature type="compositionally biased region" description="Low complexity" evidence="1">
    <location>
        <begin position="1812"/>
        <end position="1835"/>
    </location>
</feature>
<evidence type="ECO:0000259" key="2">
    <source>
        <dbReference type="Pfam" id="PF13820"/>
    </source>
</evidence>
<comment type="caution">
    <text evidence="3">The sequence shown here is derived from an EMBL/GenBank/DDBJ whole genome shotgun (WGS) entry which is preliminary data.</text>
</comment>
<feature type="region of interest" description="Disordered" evidence="1">
    <location>
        <begin position="181"/>
        <end position="204"/>
    </location>
</feature>
<sequence length="2641" mass="272831">MGPQEDYIETVVTCEGDFHDPQLQDRLQRFQRRLESLLLEDGKNQLVLKKVEPWNSVRVTFNIPREAALRLRQLAEQGNASLRQMGVLGVQIEGDRLVSLTVATPNNQRAELIIQTHNGSGQAAAAASGAPQVAPVGASVSLDPGLPSSSDEPGSPGPSMEVTRKNIEEYLRQGSLFSSLLAPSPGAGPSGAGPSSDIFKAPSAEGGPYRANNIASDAMPGPSGLSGFPPRTAFSSLGGHGHGAFTPPGVSGQMTGHRGPRTSGPHPNVQHAPQAQLPQQQMPSQGTALPQTAALGYNVMSLPPPPPYPHGHGAGVANNVGRQGKKTTASSPLLINLLQTDPMAAANNVMGSDKPKKKRRRKNKQVSATATSEGLVNAQDMHSLPSDSHPASNIIPPQTMPSAEEMSAVLHRQVSPVPLPSPRLSAGFGPSLPSGSEHGVGNEGLRDRKPSTASAALVNLAHSRSIEGEPFNADSIINPYTGLLEPRDSASDLSPRKKTQHKARSHSLTESSASALPHPPPPVSAARVDARTGSSDSLHIGLGSYHQGAAVPSALREDSVVRGFTFPPSVPQPVQTHSAASDSVLAQRPEMANPHVATTTSASPLGAAPNIYAQHPFGPSQPLSRTSHTVPALQHSSPFPVATANGPVPVTMPPSTHTVSTSRQVFEGQDSRSQVPGPESGGSNPYHMPPHSHRSPASVRAEVVHNVPVSSEARGGGQGTLDTSGHQTRTVASSQPVTHKAAPVADVRHGAPPPTTISAHVQSDSLKLLNSSSSSSSSPAAGGVQRVAAETAATTTSTASPTGSKPPSDGDDNSNHSNVSPGGQADPTTAPSSLLDANGTKVDNHDSGVGSSSERSEDTTPSEAGDGEFQASVATVEVSATDSSGSKVSVGVSKAVVNCKKEASGSGGDPHTITVGYVQMNQHTPDLYKDSKKLIVDSTPLIGDKASAEDPLRQVTNLIKSTTGLAPVAGQMALAAHKEVEMSLSMSAKIPSVQQQQFMKYKATQVPGVHQNGPQSLPHGVRHQQPSGLRLSNHTQAAVRHPTGITISHSQGHLGVHHQPTVPPSSQAMHRVPLNQGQHHPPGSVATSQPPQHLPASVATSRPLQHPPGSVASSQPLHHLPGSIATSQALQHQQESVVTSQPLQHLPANVASCQAFHQPPGSVAYSQALHHPSGNVTTSQHLQHLSASIATSQALHHPGNGGVVRDLHHPSVSVASSLATHHAPKSVAGSEGMQYTPVSVRDSQVSQHLPVSVTAGSQTVQHPAWSVANSQSHHPPSSMPSNAGQGQFHHGTPTCFSVAPHHGGVSGHGVTSVSHAAVHGAGVTSFPAVSMTLIDSHGQRTMGPRPGNHGIHPAGGLVAHSNAVISHNQGHGPAVSTATAMHHMGLSPHPHLQTRTLSPHQHPHVTPTNGPSIPNAVGNRQGGDKVPRTVPSPLVSAAPTIPDITSVARSPASAHNDRGSVGQPISNARKTAVENSVPSSVGTEGTGKGHITGTTVSSVLETAEGGLTSHPPKQGSPRLAPSNPSSVTINLNKSIGHDLSSLASDVVNSGAVNDLDLLEATYPHNDDVMFDDDLTLVSEPGLSALLEAGMRHGTANGSGGLTTEARGVSNITSMYNKRSSPINVNMLNHMYAAGLPQPRRLTESVQRLVKPLPNPENSLPPGRACKSPGASSRHSSNGSTSPGRASQGGARSPGANVSSAPSSRNLSFDKLLSNTSSAVNSVGGGSGYPPVYHTAQPAVSATMVNCVNTSVIPAAPHPLASLQSTAGVRGKGGNGPVSLSTSPGSQQNCMMASSSGGSAVFTSVSSASASFSSSPSSSSAVPTLLTVTPQPVPDTANSSHQEALTFPHDALQSQMQLPALNHSTISSSFPSSLPHTTAPHPPSLHHPPLPALVHLNSTQSSSCVNRMSGAAVSATVSLPSVVTAVSAAYSHVPTSVRLSHPPLPPQRPGVSVCNTSTRVHSVPSSGLPLSSSSRVLPVSTSVSIPSPVPSPTVTQQHSLVSMPASTSSVPRATSVSSTFDLCKHVPVDSTSQTASTSATSSLHVANESTVAAVSHPIVAPTPVTVAYEHQQTVPPPVCSSTVQSDTKVENSVEPSTVTCERNVKDGTEARTDGSKQLAPHPHTQPSVATERSTSVTGSSGVDPASQTVVSQGAQSETVESSGSGDDLSRNLPAQIQPTGCSVPKAEGGAPGWSRPPVLKESVGKEKEEGEGGSKSAASSMPPLSHHNAQDSSIHSDIVHSKPPLLQPTPPLTLSTPMSSATPPPPPLTPVLLQAPNPGHSTPPLSSSSEGQMEMTASFHLREVPRTASPLSQASEPAAAAAEFIEQKSSDAENRSADEKSETGSCQNTASVQPTSEGDQPTTGDEPTSADSSLDESSLTTRRFTRKRKSTYSESDLSSELAPKLSCVDDAVGNGSRGTESKTSSGSDQPPKLQREVNKKDEKKGGKRDEKSAKKEEESIEKEDEIKGGPKEEEKEEKKEDEKGGKEEDESGGEKDEMGLKKEEDKGGSKNAMHDKNIVEATPEEIAKKMAAATTGGKRRVHYAYVPEKSLNQSYFETPVLTGRTRSQGTRGSREGSSGGREGAASSSQPSAGQVAPSATPIKEDGGETTATAGSKRSTRSLRTKDSGDSGQSKRKRVKEHR</sequence>
<feature type="compositionally biased region" description="Basic and acidic residues" evidence="1">
    <location>
        <begin position="2432"/>
        <end position="2456"/>
    </location>
</feature>
<feature type="region of interest" description="Disordered" evidence="1">
    <location>
        <begin position="1047"/>
        <end position="1120"/>
    </location>
</feature>
<dbReference type="InterPro" id="IPR032715">
    <property type="entry name" value="NCOA6_TRADD-N"/>
</dbReference>
<feature type="compositionally biased region" description="Low complexity" evidence="1">
    <location>
        <begin position="2582"/>
        <end position="2598"/>
    </location>
</feature>
<feature type="compositionally biased region" description="Low complexity" evidence="1">
    <location>
        <begin position="788"/>
        <end position="807"/>
    </location>
</feature>
<feature type="compositionally biased region" description="Low complexity" evidence="1">
    <location>
        <begin position="135"/>
        <end position="159"/>
    </location>
</feature>
<dbReference type="Pfam" id="PF13820">
    <property type="entry name" value="NCOA6_TRADD-N"/>
    <property type="match status" value="1"/>
</dbReference>
<feature type="compositionally biased region" description="Low complexity" evidence="1">
    <location>
        <begin position="2307"/>
        <end position="2322"/>
    </location>
</feature>
<feature type="region of interest" description="Disordered" evidence="1">
    <location>
        <begin position="252"/>
        <end position="272"/>
    </location>
</feature>
<feature type="compositionally biased region" description="Polar residues" evidence="1">
    <location>
        <begin position="365"/>
        <end position="374"/>
    </location>
</feature>
<feature type="region of interest" description="Disordered" evidence="1">
    <location>
        <begin position="416"/>
        <end position="449"/>
    </location>
</feature>
<reference evidence="3 4" key="1">
    <citation type="submission" date="2024-02" db="EMBL/GenBank/DDBJ databases">
        <title>Chromosome-scale genome assembly of the rough periwinkle Littorina saxatilis.</title>
        <authorList>
            <person name="De Jode A."/>
            <person name="Faria R."/>
            <person name="Formenti G."/>
            <person name="Sims Y."/>
            <person name="Smith T.P."/>
            <person name="Tracey A."/>
            <person name="Wood J.M.D."/>
            <person name="Zagrodzka Z.B."/>
            <person name="Johannesson K."/>
            <person name="Butlin R.K."/>
            <person name="Leder E.H."/>
        </authorList>
    </citation>
    <scope>NUCLEOTIDE SEQUENCE [LARGE SCALE GENOMIC DNA]</scope>
    <source>
        <strain evidence="3">Snail1</strain>
        <tissue evidence="3">Muscle</tissue>
    </source>
</reference>
<feature type="region of interest" description="Disordered" evidence="1">
    <location>
        <begin position="1651"/>
        <end position="1704"/>
    </location>
</feature>
<feature type="compositionally biased region" description="Low complexity" evidence="1">
    <location>
        <begin position="1270"/>
        <end position="1281"/>
    </location>
</feature>
<feature type="region of interest" description="Disordered" evidence="1">
    <location>
        <begin position="2544"/>
        <end position="2641"/>
    </location>
</feature>
<name>A0AAN9BAW5_9CAEN</name>
<feature type="compositionally biased region" description="Polar residues" evidence="1">
    <location>
        <begin position="2278"/>
        <end position="2290"/>
    </location>
</feature>
<evidence type="ECO:0000313" key="4">
    <source>
        <dbReference type="Proteomes" id="UP001374579"/>
    </source>
</evidence>
<feature type="compositionally biased region" description="Polar residues" evidence="1">
    <location>
        <begin position="1777"/>
        <end position="1792"/>
    </location>
</feature>
<feature type="region of interest" description="Disordered" evidence="1">
    <location>
        <begin position="135"/>
        <end position="161"/>
    </location>
</feature>
<feature type="compositionally biased region" description="Polar residues" evidence="1">
    <location>
        <begin position="653"/>
        <end position="664"/>
    </location>
</feature>
<feature type="compositionally biased region" description="Polar residues" evidence="1">
    <location>
        <begin position="1695"/>
        <end position="1704"/>
    </location>
</feature>
<feature type="region of interest" description="Disordered" evidence="1">
    <location>
        <begin position="1863"/>
        <end position="1885"/>
    </location>
</feature>
<feature type="compositionally biased region" description="Low complexity" evidence="1">
    <location>
        <begin position="763"/>
        <end position="778"/>
    </location>
</feature>
<feature type="compositionally biased region" description="Polar residues" evidence="1">
    <location>
        <begin position="815"/>
        <end position="832"/>
    </location>
</feature>
<feature type="compositionally biased region" description="Low complexity" evidence="1">
    <location>
        <begin position="2251"/>
        <end position="2260"/>
    </location>
</feature>
<feature type="compositionally biased region" description="Basic and acidic residues" evidence="1">
    <location>
        <begin position="2324"/>
        <end position="2341"/>
    </location>
</feature>
<feature type="compositionally biased region" description="Basic and acidic residues" evidence="1">
    <location>
        <begin position="2463"/>
        <end position="2517"/>
    </location>
</feature>
<feature type="compositionally biased region" description="Low complexity" evidence="1">
    <location>
        <begin position="1959"/>
        <end position="1972"/>
    </location>
</feature>
<feature type="compositionally biased region" description="Low complexity" evidence="1">
    <location>
        <begin position="181"/>
        <end position="196"/>
    </location>
</feature>
<feature type="region of interest" description="Disordered" evidence="1">
    <location>
        <begin position="1764"/>
        <end position="1793"/>
    </location>
</feature>
<feature type="region of interest" description="Disordered" evidence="1">
    <location>
        <begin position="487"/>
        <end position="534"/>
    </location>
</feature>
<feature type="compositionally biased region" description="Low complexity" evidence="1">
    <location>
        <begin position="1863"/>
        <end position="1878"/>
    </location>
</feature>
<dbReference type="Proteomes" id="UP001374579">
    <property type="component" value="Unassembled WGS sequence"/>
</dbReference>
<organism evidence="3 4">
    <name type="scientific">Littorina saxatilis</name>
    <dbReference type="NCBI Taxonomy" id="31220"/>
    <lineage>
        <taxon>Eukaryota</taxon>
        <taxon>Metazoa</taxon>
        <taxon>Spiralia</taxon>
        <taxon>Lophotrochozoa</taxon>
        <taxon>Mollusca</taxon>
        <taxon>Gastropoda</taxon>
        <taxon>Caenogastropoda</taxon>
        <taxon>Littorinimorpha</taxon>
        <taxon>Littorinoidea</taxon>
        <taxon>Littorinidae</taxon>
        <taxon>Littorina</taxon>
    </lineage>
</organism>
<gene>
    <name evidence="3" type="ORF">V1264_023199</name>
</gene>
<feature type="region of interest" description="Disordered" evidence="1">
    <location>
        <begin position="345"/>
        <end position="399"/>
    </location>
</feature>
<proteinExistence type="predicted"/>
<feature type="region of interest" description="Disordered" evidence="1">
    <location>
        <begin position="1812"/>
        <end position="1841"/>
    </location>
</feature>
<feature type="region of interest" description="Disordered" evidence="1">
    <location>
        <begin position="1504"/>
        <end position="1524"/>
    </location>
</feature>
<feature type="compositionally biased region" description="Basic residues" evidence="1">
    <location>
        <begin position="355"/>
        <end position="364"/>
    </location>
</feature>
<feature type="region of interest" description="Disordered" evidence="1">
    <location>
        <begin position="1264"/>
        <end position="1291"/>
    </location>
</feature>
<feature type="compositionally biased region" description="Basic residues" evidence="1">
    <location>
        <begin position="496"/>
        <end position="505"/>
    </location>
</feature>
<feature type="domain" description="Nuclear receptor coactivator 6 TRADD-N" evidence="2">
    <location>
        <begin position="9"/>
        <end position="137"/>
    </location>
</feature>
<accession>A0AAN9BAW5</accession>
<feature type="compositionally biased region" description="Basic residues" evidence="1">
    <location>
        <begin position="2632"/>
        <end position="2641"/>
    </location>
</feature>
<feature type="compositionally biased region" description="Basic and acidic residues" evidence="1">
    <location>
        <begin position="2101"/>
        <end position="2113"/>
    </location>
</feature>
<feature type="region of interest" description="Disordered" evidence="1">
    <location>
        <begin position="1939"/>
        <end position="1972"/>
    </location>
</feature>
<feature type="region of interest" description="Disordered" evidence="1">
    <location>
        <begin position="1391"/>
        <end position="1427"/>
    </location>
</feature>
<protein>
    <recommendedName>
        <fullName evidence="2">Nuclear receptor coactivator 6 TRADD-N domain-containing protein</fullName>
    </recommendedName>
</protein>
<evidence type="ECO:0000256" key="1">
    <source>
        <dbReference type="SAM" id="MobiDB-lite"/>
    </source>
</evidence>
<feature type="compositionally biased region" description="Polar residues" evidence="1">
    <location>
        <begin position="2342"/>
        <end position="2375"/>
    </location>
</feature>
<feature type="compositionally biased region" description="Polar residues" evidence="1">
    <location>
        <begin position="2123"/>
        <end position="2163"/>
    </location>
</feature>
<feature type="compositionally biased region" description="Basic and acidic residues" evidence="1">
    <location>
        <begin position="2201"/>
        <end position="2211"/>
    </location>
</feature>
<feature type="compositionally biased region" description="Polar residues" evidence="1">
    <location>
        <begin position="1669"/>
        <end position="1684"/>
    </location>
</feature>
<feature type="compositionally biased region" description="Polar residues" evidence="1">
    <location>
        <begin position="1463"/>
        <end position="1483"/>
    </location>
</feature>
<feature type="compositionally biased region" description="Polar residues" evidence="1">
    <location>
        <begin position="720"/>
        <end position="737"/>
    </location>
</feature>
<keyword evidence="4" id="KW-1185">Reference proteome</keyword>
<feature type="compositionally biased region" description="Polar residues" evidence="1">
    <location>
        <begin position="2416"/>
        <end position="2427"/>
    </location>
</feature>
<feature type="compositionally biased region" description="Polar residues" evidence="1">
    <location>
        <begin position="621"/>
        <end position="637"/>
    </location>
</feature>
<evidence type="ECO:0000313" key="3">
    <source>
        <dbReference type="EMBL" id="KAK7100210.1"/>
    </source>
</evidence>
<dbReference type="EMBL" id="JBAMIC010000011">
    <property type="protein sequence ID" value="KAK7100210.1"/>
    <property type="molecule type" value="Genomic_DNA"/>
</dbReference>